<evidence type="ECO:0000256" key="1">
    <source>
        <dbReference type="ARBA" id="ARBA00022741"/>
    </source>
</evidence>
<dbReference type="InterPro" id="IPR001650">
    <property type="entry name" value="Helicase_C-like"/>
</dbReference>
<dbReference type="PANTHER" id="PTHR45626:SF38">
    <property type="entry name" value="DEAD-BOX PROTEIN"/>
    <property type="match status" value="1"/>
</dbReference>
<feature type="region of interest" description="Disordered" evidence="4">
    <location>
        <begin position="78"/>
        <end position="97"/>
    </location>
</feature>
<dbReference type="PROSITE" id="PS51192">
    <property type="entry name" value="HELICASE_ATP_BIND_1"/>
    <property type="match status" value="1"/>
</dbReference>
<dbReference type="Pfam" id="PF00176">
    <property type="entry name" value="SNF2-rel_dom"/>
    <property type="match status" value="1"/>
</dbReference>
<feature type="region of interest" description="Disordered" evidence="4">
    <location>
        <begin position="1"/>
        <end position="66"/>
    </location>
</feature>
<dbReference type="GO" id="GO:0005634">
    <property type="term" value="C:nucleus"/>
    <property type="evidence" value="ECO:0007669"/>
    <property type="project" value="TreeGrafter"/>
</dbReference>
<evidence type="ECO:0000256" key="2">
    <source>
        <dbReference type="ARBA" id="ARBA00022801"/>
    </source>
</evidence>
<feature type="region of interest" description="Disordered" evidence="4">
    <location>
        <begin position="551"/>
        <end position="570"/>
    </location>
</feature>
<comment type="caution">
    <text evidence="7">The sequence shown here is derived from an EMBL/GenBank/DDBJ whole genome shotgun (WGS) entry which is preliminary data.</text>
</comment>
<dbReference type="InterPro" id="IPR000330">
    <property type="entry name" value="SNF2_N"/>
</dbReference>
<dbReference type="InterPro" id="IPR038718">
    <property type="entry name" value="SNF2-like_sf"/>
</dbReference>
<dbReference type="CDD" id="cd18008">
    <property type="entry name" value="DEXDc_SHPRH-like"/>
    <property type="match status" value="1"/>
</dbReference>
<dbReference type="InterPro" id="IPR050628">
    <property type="entry name" value="SNF2_RAD54_helicase_TF"/>
</dbReference>
<evidence type="ECO:0000256" key="3">
    <source>
        <dbReference type="ARBA" id="ARBA00022840"/>
    </source>
</evidence>
<keyword evidence="8" id="KW-1185">Reference proteome</keyword>
<evidence type="ECO:0000313" key="7">
    <source>
        <dbReference type="EMBL" id="KAK9836668.1"/>
    </source>
</evidence>
<feature type="region of interest" description="Disordered" evidence="4">
    <location>
        <begin position="309"/>
        <end position="328"/>
    </location>
</feature>
<feature type="compositionally biased region" description="Low complexity" evidence="4">
    <location>
        <begin position="19"/>
        <end position="34"/>
    </location>
</feature>
<evidence type="ECO:0000313" key="8">
    <source>
        <dbReference type="Proteomes" id="UP001438707"/>
    </source>
</evidence>
<feature type="compositionally biased region" description="Acidic residues" evidence="4">
    <location>
        <begin position="551"/>
        <end position="563"/>
    </location>
</feature>
<dbReference type="Proteomes" id="UP001438707">
    <property type="component" value="Unassembled WGS sequence"/>
</dbReference>
<name>A0AAW1RTA3_9CHLO</name>
<feature type="compositionally biased region" description="Polar residues" evidence="4">
    <location>
        <begin position="315"/>
        <end position="328"/>
    </location>
</feature>
<feature type="domain" description="Helicase C-terminal" evidence="6">
    <location>
        <begin position="692"/>
        <end position="849"/>
    </location>
</feature>
<feature type="domain" description="Helicase ATP-binding" evidence="5">
    <location>
        <begin position="278"/>
        <end position="468"/>
    </location>
</feature>
<sequence>MLVGWGLRSLDPVPRRQKSSSLQQLLQRRLAASADKSLPQESDPSFQEQEQPSPARQTDKQRQSTQWWQQLLNSPEKFLDLRPSKTKPSQPDFRQRWVPGLAAPPKALWIRDVWLPDDVKSALEKMDAAGTGPAAVPEEAAAWKELFDRPHLYSDKRYSKRHPKAPDFRAKSGTHALWLNSPSKPDWVHARLPELYERRELQPLPDVSGTAGGGTPMKPEQVDIADTDAADADGRLQGILQGAVNVDWTSTADAPRGSLRGKLMQHQRHALAFMLSREEAGAMPKGGMLADDQGLGKTITTIALMLSSKRRRSQMRATSKTTAKDSTPASLQRAGTLVVCPASVGLQWVSELADKVNPKRQLRGLLYDTKVKEKERHQLHNYDVVVASYGHVRVDWRQGSCQPSDGGLFSVQWQRVVLDEAHTIKSHSAAITAAACALQADFRWCLSGTPLQNRVQELYPYFRFLGYEHLSERDMFDRLLLQPCLSAEDHFEGHERVRNALKTFMIRRLKSTCLASGEPIVQLPARNIVDVPVELSEAEQQAYDAIKQEFEEVEDGSESDSDSEAEKSPKPGLEKMALSCILRLRRVCNHPSLATFGGLTGPTHNLQTVGRCENCGLDWISRGFSLTSFRCGCSVCEGCMQDNASAEDAEVGGQSCSKHQEPVVDVVDPTATATATPRLPACDSAKLRAFADIVTQMRPAKSKSNDQMLAFSSWTDMLELAGEILDDLGIRHRSITGKMLMPERQKVIEDFKADPDIQVLLISLRAGSVGLNLSCANHVVMFEPDFNPAIEEQAIDRAHRIGQTKPVTVYKLHVPGTIESGVRTRQHIKLEMIQQLVASQKHVGVRQARPLSRTWFGLFFDRLHEHLSNAPLAK</sequence>
<dbReference type="InterPro" id="IPR027417">
    <property type="entry name" value="P-loop_NTPase"/>
</dbReference>
<dbReference type="PROSITE" id="PS51194">
    <property type="entry name" value="HELICASE_CTER"/>
    <property type="match status" value="1"/>
</dbReference>
<dbReference type="EMBL" id="JALJOS010000007">
    <property type="protein sequence ID" value="KAK9836668.1"/>
    <property type="molecule type" value="Genomic_DNA"/>
</dbReference>
<dbReference type="SUPFAM" id="SSF52540">
    <property type="entry name" value="P-loop containing nucleoside triphosphate hydrolases"/>
    <property type="match status" value="2"/>
</dbReference>
<dbReference type="PANTHER" id="PTHR45626">
    <property type="entry name" value="TRANSCRIPTION TERMINATION FACTOR 2-RELATED"/>
    <property type="match status" value="1"/>
</dbReference>
<gene>
    <name evidence="7" type="ORF">WJX74_005580</name>
</gene>
<dbReference type="SMART" id="SM00490">
    <property type="entry name" value="HELICc"/>
    <property type="match status" value="1"/>
</dbReference>
<protein>
    <submittedName>
        <fullName evidence="7">Uncharacterized protein</fullName>
    </submittedName>
</protein>
<accession>A0AAW1RTA3</accession>
<reference evidence="7 8" key="1">
    <citation type="journal article" date="2024" name="Nat. Commun.">
        <title>Phylogenomics reveals the evolutionary origins of lichenization in chlorophyte algae.</title>
        <authorList>
            <person name="Puginier C."/>
            <person name="Libourel C."/>
            <person name="Otte J."/>
            <person name="Skaloud P."/>
            <person name="Haon M."/>
            <person name="Grisel S."/>
            <person name="Petersen M."/>
            <person name="Berrin J.G."/>
            <person name="Delaux P.M."/>
            <person name="Dal Grande F."/>
            <person name="Keller J."/>
        </authorList>
    </citation>
    <scope>NUCLEOTIDE SEQUENCE [LARGE SCALE GENOMIC DNA]</scope>
    <source>
        <strain evidence="7 8">SAG 2145</strain>
    </source>
</reference>
<dbReference type="InterPro" id="IPR049730">
    <property type="entry name" value="SNF2/RAD54-like_C"/>
</dbReference>
<dbReference type="GO" id="GO:0005524">
    <property type="term" value="F:ATP binding"/>
    <property type="evidence" value="ECO:0007669"/>
    <property type="project" value="UniProtKB-KW"/>
</dbReference>
<dbReference type="SMART" id="SM00487">
    <property type="entry name" value="DEXDc"/>
    <property type="match status" value="1"/>
</dbReference>
<keyword evidence="3" id="KW-0067">ATP-binding</keyword>
<evidence type="ECO:0000256" key="4">
    <source>
        <dbReference type="SAM" id="MobiDB-lite"/>
    </source>
</evidence>
<organism evidence="7 8">
    <name type="scientific">Apatococcus lobatus</name>
    <dbReference type="NCBI Taxonomy" id="904363"/>
    <lineage>
        <taxon>Eukaryota</taxon>
        <taxon>Viridiplantae</taxon>
        <taxon>Chlorophyta</taxon>
        <taxon>core chlorophytes</taxon>
        <taxon>Trebouxiophyceae</taxon>
        <taxon>Chlorellales</taxon>
        <taxon>Chlorellaceae</taxon>
        <taxon>Apatococcus</taxon>
    </lineage>
</organism>
<dbReference type="InterPro" id="IPR014001">
    <property type="entry name" value="Helicase_ATP-bd"/>
</dbReference>
<evidence type="ECO:0000259" key="6">
    <source>
        <dbReference type="PROSITE" id="PS51194"/>
    </source>
</evidence>
<dbReference type="AlphaFoldDB" id="A0AAW1RTA3"/>
<evidence type="ECO:0000259" key="5">
    <source>
        <dbReference type="PROSITE" id="PS51192"/>
    </source>
</evidence>
<dbReference type="Pfam" id="PF00271">
    <property type="entry name" value="Helicase_C"/>
    <property type="match status" value="1"/>
</dbReference>
<feature type="compositionally biased region" description="Polar residues" evidence="4">
    <location>
        <begin position="39"/>
        <end position="56"/>
    </location>
</feature>
<dbReference type="CDD" id="cd18793">
    <property type="entry name" value="SF2_C_SNF"/>
    <property type="match status" value="1"/>
</dbReference>
<keyword evidence="1" id="KW-0547">Nucleotide-binding</keyword>
<dbReference type="GO" id="GO:0008094">
    <property type="term" value="F:ATP-dependent activity, acting on DNA"/>
    <property type="evidence" value="ECO:0007669"/>
    <property type="project" value="TreeGrafter"/>
</dbReference>
<dbReference type="GO" id="GO:0016787">
    <property type="term" value="F:hydrolase activity"/>
    <property type="evidence" value="ECO:0007669"/>
    <property type="project" value="UniProtKB-KW"/>
</dbReference>
<dbReference type="Gene3D" id="3.40.50.300">
    <property type="entry name" value="P-loop containing nucleotide triphosphate hydrolases"/>
    <property type="match status" value="1"/>
</dbReference>
<proteinExistence type="predicted"/>
<keyword evidence="2" id="KW-0378">Hydrolase</keyword>
<dbReference type="GO" id="GO:0006281">
    <property type="term" value="P:DNA repair"/>
    <property type="evidence" value="ECO:0007669"/>
    <property type="project" value="TreeGrafter"/>
</dbReference>
<dbReference type="Gene3D" id="3.40.50.10810">
    <property type="entry name" value="Tandem AAA-ATPase domain"/>
    <property type="match status" value="1"/>
</dbReference>